<organism evidence="2 3">
    <name type="scientific">Romanomermis culicivorax</name>
    <name type="common">Nematode worm</name>
    <dbReference type="NCBI Taxonomy" id="13658"/>
    <lineage>
        <taxon>Eukaryota</taxon>
        <taxon>Metazoa</taxon>
        <taxon>Ecdysozoa</taxon>
        <taxon>Nematoda</taxon>
        <taxon>Enoplea</taxon>
        <taxon>Dorylaimia</taxon>
        <taxon>Mermithida</taxon>
        <taxon>Mermithoidea</taxon>
        <taxon>Mermithidae</taxon>
        <taxon>Romanomermis</taxon>
    </lineage>
</organism>
<sequence length="176" mass="20232">METAQKKYGTRCHLQSELKIYDDKNDDDLKIECLNNHNVIRKTEEDLKKWIETNANIAQELQKNEKEDVGDMILKESQLVKKGLTRKLMPIFQGPYKIGNIVLPNLIIESLENPKLIETVHINRTNPFHGQNVVEENELNCGQGTPIESVTSRRFIDNQMDANIELSDDELSIEDA</sequence>
<accession>A0A915I829</accession>
<dbReference type="AlphaFoldDB" id="A0A915I829"/>
<evidence type="ECO:0000256" key="1">
    <source>
        <dbReference type="SAM" id="Coils"/>
    </source>
</evidence>
<evidence type="ECO:0000313" key="2">
    <source>
        <dbReference type="Proteomes" id="UP000887565"/>
    </source>
</evidence>
<keyword evidence="2" id="KW-1185">Reference proteome</keyword>
<dbReference type="Proteomes" id="UP000887565">
    <property type="component" value="Unplaced"/>
</dbReference>
<proteinExistence type="predicted"/>
<feature type="coiled-coil region" evidence="1">
    <location>
        <begin position="40"/>
        <end position="67"/>
    </location>
</feature>
<protein>
    <submittedName>
        <fullName evidence="3">Uncharacterized protein</fullName>
    </submittedName>
</protein>
<reference evidence="3" key="1">
    <citation type="submission" date="2022-11" db="UniProtKB">
        <authorList>
            <consortium name="WormBaseParasite"/>
        </authorList>
    </citation>
    <scope>IDENTIFICATION</scope>
</reference>
<name>A0A915I829_ROMCU</name>
<keyword evidence="1" id="KW-0175">Coiled coil</keyword>
<dbReference type="WBParaSite" id="nRc.2.0.1.t09484-RA">
    <property type="protein sequence ID" value="nRc.2.0.1.t09484-RA"/>
    <property type="gene ID" value="nRc.2.0.1.g09484"/>
</dbReference>
<evidence type="ECO:0000313" key="3">
    <source>
        <dbReference type="WBParaSite" id="nRc.2.0.1.t09484-RA"/>
    </source>
</evidence>